<gene>
    <name evidence="3" type="ORF">GRI44_12095</name>
</gene>
<dbReference type="InterPro" id="IPR010982">
    <property type="entry name" value="Lambda_DNA-bd_dom_sf"/>
</dbReference>
<comment type="caution">
    <text evidence="3">The sequence shown here is derived from an EMBL/GenBank/DDBJ whole genome shotgun (WGS) entry which is preliminary data.</text>
</comment>
<dbReference type="SMART" id="SM00530">
    <property type="entry name" value="HTH_XRE"/>
    <property type="match status" value="1"/>
</dbReference>
<keyword evidence="1" id="KW-0238">DNA-binding</keyword>
<reference evidence="3 4" key="1">
    <citation type="submission" date="2019-12" db="EMBL/GenBank/DDBJ databases">
        <title>Genomic-based taxomic classification of the family Erythrobacteraceae.</title>
        <authorList>
            <person name="Xu L."/>
        </authorList>
    </citation>
    <scope>NUCLEOTIDE SEQUENCE [LARGE SCALE GENOMIC DNA]</scope>
    <source>
        <strain evidence="3 4">KCTC 52259</strain>
    </source>
</reference>
<dbReference type="PROSITE" id="PS50943">
    <property type="entry name" value="HTH_CROC1"/>
    <property type="match status" value="1"/>
</dbReference>
<dbReference type="GO" id="GO:0003677">
    <property type="term" value="F:DNA binding"/>
    <property type="evidence" value="ECO:0007669"/>
    <property type="project" value="UniProtKB-KW"/>
</dbReference>
<dbReference type="RefSeq" id="WP_160602005.1">
    <property type="nucleotide sequence ID" value="NZ_WTYU01000002.1"/>
</dbReference>
<dbReference type="GO" id="GO:0005829">
    <property type="term" value="C:cytosol"/>
    <property type="evidence" value="ECO:0007669"/>
    <property type="project" value="TreeGrafter"/>
</dbReference>
<dbReference type="PANTHER" id="PTHR46797">
    <property type="entry name" value="HTH-TYPE TRANSCRIPTIONAL REGULATOR"/>
    <property type="match status" value="1"/>
</dbReference>
<dbReference type="InterPro" id="IPR050807">
    <property type="entry name" value="TransReg_Diox_bact_type"/>
</dbReference>
<dbReference type="PANTHER" id="PTHR46797:SF24">
    <property type="entry name" value="DNA-BINDING PHAGE PROTEIN"/>
    <property type="match status" value="1"/>
</dbReference>
<sequence length="103" mass="11543">MDGLPQGFSTLESFLAKVDQAPDVEMLQEARRLLVDRRKVIGLAALRLKRGLSQAELAKAIGTSQPRLSSWERGTEKPGYDSLRRIKDELQVTFDELMEALDA</sequence>
<dbReference type="Gene3D" id="1.10.260.40">
    <property type="entry name" value="lambda repressor-like DNA-binding domains"/>
    <property type="match status" value="1"/>
</dbReference>
<dbReference type="AlphaFoldDB" id="A0A6L7GHD4"/>
<dbReference type="CDD" id="cd00093">
    <property type="entry name" value="HTH_XRE"/>
    <property type="match status" value="1"/>
</dbReference>
<dbReference type="SUPFAM" id="SSF47413">
    <property type="entry name" value="lambda repressor-like DNA-binding domains"/>
    <property type="match status" value="1"/>
</dbReference>
<dbReference type="InterPro" id="IPR001387">
    <property type="entry name" value="Cro/C1-type_HTH"/>
</dbReference>
<keyword evidence="4" id="KW-1185">Reference proteome</keyword>
<dbReference type="OrthoDB" id="9792093at2"/>
<proteinExistence type="predicted"/>
<evidence type="ECO:0000259" key="2">
    <source>
        <dbReference type="PROSITE" id="PS50943"/>
    </source>
</evidence>
<dbReference type="GO" id="GO:0003700">
    <property type="term" value="F:DNA-binding transcription factor activity"/>
    <property type="evidence" value="ECO:0007669"/>
    <property type="project" value="TreeGrafter"/>
</dbReference>
<dbReference type="EMBL" id="WTYU01000002">
    <property type="protein sequence ID" value="MXP15493.1"/>
    <property type="molecule type" value="Genomic_DNA"/>
</dbReference>
<evidence type="ECO:0000313" key="3">
    <source>
        <dbReference type="EMBL" id="MXP15493.1"/>
    </source>
</evidence>
<protein>
    <submittedName>
        <fullName evidence="3">Helix-turn-helix domain-containing protein</fullName>
    </submittedName>
</protein>
<evidence type="ECO:0000313" key="4">
    <source>
        <dbReference type="Proteomes" id="UP000473531"/>
    </source>
</evidence>
<organism evidence="3 4">
    <name type="scientific">Allopontixanthobacter confluentis</name>
    <dbReference type="NCBI Taxonomy" id="1849021"/>
    <lineage>
        <taxon>Bacteria</taxon>
        <taxon>Pseudomonadati</taxon>
        <taxon>Pseudomonadota</taxon>
        <taxon>Alphaproteobacteria</taxon>
        <taxon>Sphingomonadales</taxon>
        <taxon>Erythrobacteraceae</taxon>
        <taxon>Allopontixanthobacter</taxon>
    </lineage>
</organism>
<dbReference type="Proteomes" id="UP000473531">
    <property type="component" value="Unassembled WGS sequence"/>
</dbReference>
<name>A0A6L7GHD4_9SPHN</name>
<evidence type="ECO:0000256" key="1">
    <source>
        <dbReference type="ARBA" id="ARBA00023125"/>
    </source>
</evidence>
<accession>A0A6L7GHD4</accession>
<dbReference type="Pfam" id="PF01381">
    <property type="entry name" value="HTH_3"/>
    <property type="match status" value="1"/>
</dbReference>
<feature type="domain" description="HTH cro/C1-type" evidence="2">
    <location>
        <begin position="43"/>
        <end position="97"/>
    </location>
</feature>